<evidence type="ECO:0000256" key="1">
    <source>
        <dbReference type="SAM" id="Phobius"/>
    </source>
</evidence>
<protein>
    <submittedName>
        <fullName evidence="2">Uncharacterized protein</fullName>
    </submittedName>
</protein>
<accession>A0ABR0XKL4</accession>
<proteinExistence type="predicted"/>
<organism evidence="2 3">
    <name type="scientific">Rehmannia glutinosa</name>
    <name type="common">Chinese foxglove</name>
    <dbReference type="NCBI Taxonomy" id="99300"/>
    <lineage>
        <taxon>Eukaryota</taxon>
        <taxon>Viridiplantae</taxon>
        <taxon>Streptophyta</taxon>
        <taxon>Embryophyta</taxon>
        <taxon>Tracheophyta</taxon>
        <taxon>Spermatophyta</taxon>
        <taxon>Magnoliopsida</taxon>
        <taxon>eudicotyledons</taxon>
        <taxon>Gunneridae</taxon>
        <taxon>Pentapetalae</taxon>
        <taxon>asterids</taxon>
        <taxon>lamiids</taxon>
        <taxon>Lamiales</taxon>
        <taxon>Orobanchaceae</taxon>
        <taxon>Rehmannieae</taxon>
        <taxon>Rehmannia</taxon>
    </lineage>
</organism>
<keyword evidence="1" id="KW-1133">Transmembrane helix</keyword>
<keyword evidence="1" id="KW-0812">Transmembrane</keyword>
<reference evidence="2 3" key="1">
    <citation type="journal article" date="2021" name="Comput. Struct. Biotechnol. J.">
        <title>De novo genome assembly of the potent medicinal plant Rehmannia glutinosa using nanopore technology.</title>
        <authorList>
            <person name="Ma L."/>
            <person name="Dong C."/>
            <person name="Song C."/>
            <person name="Wang X."/>
            <person name="Zheng X."/>
            <person name="Niu Y."/>
            <person name="Chen S."/>
            <person name="Feng W."/>
        </authorList>
    </citation>
    <scope>NUCLEOTIDE SEQUENCE [LARGE SCALE GENOMIC DNA]</scope>
    <source>
        <strain evidence="2">DH-2019</strain>
    </source>
</reference>
<comment type="caution">
    <text evidence="2">The sequence shown here is derived from an EMBL/GenBank/DDBJ whole genome shotgun (WGS) entry which is preliminary data.</text>
</comment>
<evidence type="ECO:0000313" key="3">
    <source>
        <dbReference type="Proteomes" id="UP001318860"/>
    </source>
</evidence>
<keyword evidence="3" id="KW-1185">Reference proteome</keyword>
<gene>
    <name evidence="2" type="ORF">DH2020_003105</name>
</gene>
<dbReference type="Proteomes" id="UP001318860">
    <property type="component" value="Unassembled WGS sequence"/>
</dbReference>
<name>A0ABR0XKL4_REHGL</name>
<dbReference type="EMBL" id="JABTTQ020000003">
    <property type="protein sequence ID" value="KAK6159724.1"/>
    <property type="molecule type" value="Genomic_DNA"/>
</dbReference>
<evidence type="ECO:0000313" key="2">
    <source>
        <dbReference type="EMBL" id="KAK6159724.1"/>
    </source>
</evidence>
<keyword evidence="1" id="KW-0472">Membrane</keyword>
<sequence>MGEIKEIHASVLTTQEGFETERSGLADAGRLRFSGVGAPLSPLLASNLTIVSELILVTMIAIIWVTAYGRGNAGRGAMPGLNWNGVGRGTRQNTGSNVERGRNVDIAALIKQEISKMLVGQTQQGNRNTESTMDYAHFTDFAGTYVYSSNHYALTTLEFLEKDSWILDTGASRHMCASSTLMKNVVPIYSSVSV</sequence>
<feature type="transmembrane region" description="Helical" evidence="1">
    <location>
        <begin position="48"/>
        <end position="68"/>
    </location>
</feature>